<dbReference type="EMBL" id="QJJQ01000022">
    <property type="protein sequence ID" value="PXW81420.1"/>
    <property type="molecule type" value="Genomic_DNA"/>
</dbReference>
<keyword evidence="2" id="KW-0472">Membrane</keyword>
<proteinExistence type="predicted"/>
<comment type="caution">
    <text evidence="3">The sequence shown here is derived from an EMBL/GenBank/DDBJ whole genome shotgun (WGS) entry which is preliminary data.</text>
</comment>
<evidence type="ECO:0000256" key="1">
    <source>
        <dbReference type="SAM" id="Coils"/>
    </source>
</evidence>
<dbReference type="AlphaFoldDB" id="A0A2V3VIR0"/>
<reference evidence="3 4" key="1">
    <citation type="submission" date="2018-05" db="EMBL/GenBank/DDBJ databases">
        <title>Genomic Encyclopedia of Type Strains, Phase IV (KMG-IV): sequencing the most valuable type-strain genomes for metagenomic binning, comparative biology and taxonomic classification.</title>
        <authorList>
            <person name="Goeker M."/>
        </authorList>
    </citation>
    <scope>NUCLEOTIDE SEQUENCE [LARGE SCALE GENOMIC DNA]</scope>
    <source>
        <strain evidence="3 4">DSM 28556</strain>
    </source>
</reference>
<feature type="coiled-coil region" evidence="1">
    <location>
        <begin position="17"/>
        <end position="44"/>
    </location>
</feature>
<keyword evidence="1" id="KW-0175">Coiled coil</keyword>
<evidence type="ECO:0000313" key="4">
    <source>
        <dbReference type="Proteomes" id="UP000247978"/>
    </source>
</evidence>
<keyword evidence="4" id="KW-1185">Reference proteome</keyword>
<feature type="transmembrane region" description="Helical" evidence="2">
    <location>
        <begin position="59"/>
        <end position="79"/>
    </location>
</feature>
<dbReference type="Proteomes" id="UP000247978">
    <property type="component" value="Unassembled WGS sequence"/>
</dbReference>
<keyword evidence="2" id="KW-0812">Transmembrane</keyword>
<evidence type="ECO:0000313" key="3">
    <source>
        <dbReference type="EMBL" id="PXW81420.1"/>
    </source>
</evidence>
<name>A0A2V3VIR0_9BACI</name>
<keyword evidence="2" id="KW-1133">Transmembrane helix</keyword>
<protein>
    <recommendedName>
        <fullName evidence="5">DUF3592 domain-containing protein</fullName>
    </recommendedName>
</protein>
<evidence type="ECO:0000256" key="2">
    <source>
        <dbReference type="SAM" id="Phobius"/>
    </source>
</evidence>
<dbReference type="OrthoDB" id="2048079at2"/>
<gene>
    <name evidence="3" type="ORF">DFR56_12230</name>
</gene>
<organism evidence="3 4">
    <name type="scientific">Pseudogracilibacillus auburnensis</name>
    <dbReference type="NCBI Taxonomy" id="1494959"/>
    <lineage>
        <taxon>Bacteria</taxon>
        <taxon>Bacillati</taxon>
        <taxon>Bacillota</taxon>
        <taxon>Bacilli</taxon>
        <taxon>Bacillales</taxon>
        <taxon>Bacillaceae</taxon>
        <taxon>Pseudogracilibacillus</taxon>
    </lineage>
</organism>
<sequence length="180" mass="20986">MKSILFPKKYDSTSSNAEQSKNIIEQKETKIKELEDKGKRITLEKYLSFLKNDPVGQQLGMYFILFSSIPIVLFLLGTFRSKKKRRNIRRAFKNGGGKYKAAITSLTGTAFEMNDNPQYRITIGFVYKGTYIKKTVKKVFYWFSAPYVGQSIEIVYDPLRKKIYLIDDLDEEELKTIFKN</sequence>
<evidence type="ECO:0008006" key="5">
    <source>
        <dbReference type="Google" id="ProtNLM"/>
    </source>
</evidence>
<dbReference type="RefSeq" id="WP_110397366.1">
    <property type="nucleotide sequence ID" value="NZ_JBHUHB010000001.1"/>
</dbReference>
<accession>A0A2V3VIR0</accession>